<evidence type="ECO:0000256" key="1">
    <source>
        <dbReference type="ARBA" id="ARBA00004571"/>
    </source>
</evidence>
<keyword evidence="5 12" id="KW-0812">Transmembrane</keyword>
<evidence type="ECO:0000259" key="15">
    <source>
        <dbReference type="Pfam" id="PF00593"/>
    </source>
</evidence>
<dbReference type="Gene3D" id="2.170.130.10">
    <property type="entry name" value="TonB-dependent receptor, plug domain"/>
    <property type="match status" value="1"/>
</dbReference>
<dbReference type="InterPro" id="IPR036942">
    <property type="entry name" value="Beta-barrel_TonB_sf"/>
</dbReference>
<keyword evidence="2 12" id="KW-0813">Transport</keyword>
<name>A0A098SFK7_9BACT</name>
<evidence type="ECO:0000256" key="12">
    <source>
        <dbReference type="PROSITE-ProRule" id="PRU01360"/>
    </source>
</evidence>
<evidence type="ECO:0000256" key="2">
    <source>
        <dbReference type="ARBA" id="ARBA00022448"/>
    </source>
</evidence>
<feature type="domain" description="TonB-dependent receptor-like beta-barrel" evidence="15">
    <location>
        <begin position="327"/>
        <end position="770"/>
    </location>
</feature>
<evidence type="ECO:0000256" key="5">
    <source>
        <dbReference type="ARBA" id="ARBA00022692"/>
    </source>
</evidence>
<evidence type="ECO:0000256" key="7">
    <source>
        <dbReference type="ARBA" id="ARBA00023004"/>
    </source>
</evidence>
<keyword evidence="4" id="KW-0410">Iron transport</keyword>
<keyword evidence="10 12" id="KW-0472">Membrane</keyword>
<dbReference type="SUPFAM" id="SSF49464">
    <property type="entry name" value="Carboxypeptidase regulatory domain-like"/>
    <property type="match status" value="1"/>
</dbReference>
<organism evidence="17 18">
    <name type="scientific">Phaeodactylibacter xiamenensis</name>
    <dbReference type="NCBI Taxonomy" id="1524460"/>
    <lineage>
        <taxon>Bacteria</taxon>
        <taxon>Pseudomonadati</taxon>
        <taxon>Bacteroidota</taxon>
        <taxon>Saprospiria</taxon>
        <taxon>Saprospirales</taxon>
        <taxon>Haliscomenobacteraceae</taxon>
        <taxon>Phaeodactylibacter</taxon>
    </lineage>
</organism>
<evidence type="ECO:0000256" key="10">
    <source>
        <dbReference type="ARBA" id="ARBA00023136"/>
    </source>
</evidence>
<evidence type="ECO:0000256" key="9">
    <source>
        <dbReference type="ARBA" id="ARBA00023077"/>
    </source>
</evidence>
<dbReference type="InterPro" id="IPR039426">
    <property type="entry name" value="TonB-dep_rcpt-like"/>
</dbReference>
<dbReference type="GO" id="GO:0015344">
    <property type="term" value="F:siderophore uptake transmembrane transporter activity"/>
    <property type="evidence" value="ECO:0007669"/>
    <property type="project" value="TreeGrafter"/>
</dbReference>
<reference evidence="17 18" key="1">
    <citation type="journal article" date="2014" name="Int. J. Syst. Evol. Microbiol.">
        <title>Phaeodactylibacter xiamenensis gen. nov., sp. nov., a member of the family Saprospiraceae isolated from the marine alga Phaeodactylum tricornutum.</title>
        <authorList>
            <person name="Chen Z.Jr."/>
            <person name="Lei X."/>
            <person name="Lai Q."/>
            <person name="Li Y."/>
            <person name="Zhang B."/>
            <person name="Zhang J."/>
            <person name="Zhang H."/>
            <person name="Yang L."/>
            <person name="Zheng W."/>
            <person name="Tian Y."/>
            <person name="Yu Z."/>
            <person name="Xu H.Jr."/>
            <person name="Zheng T."/>
        </authorList>
    </citation>
    <scope>NUCLEOTIDE SEQUENCE [LARGE SCALE GENOMIC DNA]</scope>
    <source>
        <strain evidence="17 18">KD52</strain>
    </source>
</reference>
<evidence type="ECO:0000259" key="16">
    <source>
        <dbReference type="Pfam" id="PF07715"/>
    </source>
</evidence>
<dbReference type="Pfam" id="PF00593">
    <property type="entry name" value="TonB_dep_Rec_b-barrel"/>
    <property type="match status" value="1"/>
</dbReference>
<comment type="subcellular location">
    <subcellularLocation>
        <location evidence="1 12">Cell outer membrane</location>
        <topology evidence="1 12">Multi-pass membrane protein</topology>
    </subcellularLocation>
</comment>
<evidence type="ECO:0000313" key="18">
    <source>
        <dbReference type="Proteomes" id="UP000029736"/>
    </source>
</evidence>
<evidence type="ECO:0000256" key="14">
    <source>
        <dbReference type="SAM" id="SignalP"/>
    </source>
</evidence>
<evidence type="ECO:0000256" key="4">
    <source>
        <dbReference type="ARBA" id="ARBA00022496"/>
    </source>
</evidence>
<dbReference type="OrthoDB" id="9761152at2"/>
<dbReference type="AlphaFoldDB" id="A0A098SFK7"/>
<comment type="caution">
    <text evidence="17">The sequence shown here is derived from an EMBL/GenBank/DDBJ whole genome shotgun (WGS) entry which is preliminary data.</text>
</comment>
<gene>
    <name evidence="17" type="ORF">IX84_01515</name>
</gene>
<dbReference type="InterPro" id="IPR000531">
    <property type="entry name" value="Beta-barrel_TonB"/>
</dbReference>
<dbReference type="STRING" id="1524460.IX84_01515"/>
<dbReference type="Gene3D" id="2.60.40.1120">
    <property type="entry name" value="Carboxypeptidase-like, regulatory domain"/>
    <property type="match status" value="1"/>
</dbReference>
<dbReference type="PROSITE" id="PS52016">
    <property type="entry name" value="TONB_DEPENDENT_REC_3"/>
    <property type="match status" value="1"/>
</dbReference>
<keyword evidence="8" id="KW-0406">Ion transport</keyword>
<dbReference type="InterPro" id="IPR012910">
    <property type="entry name" value="Plug_dom"/>
</dbReference>
<feature type="chain" id="PRO_5001940224" evidence="14">
    <location>
        <begin position="24"/>
        <end position="812"/>
    </location>
</feature>
<dbReference type="InterPro" id="IPR008969">
    <property type="entry name" value="CarboxyPept-like_regulatory"/>
</dbReference>
<keyword evidence="3 12" id="KW-1134">Transmembrane beta strand</keyword>
<dbReference type="Pfam" id="PF07715">
    <property type="entry name" value="Plug"/>
    <property type="match status" value="1"/>
</dbReference>
<keyword evidence="11 12" id="KW-0998">Cell outer membrane</keyword>
<evidence type="ECO:0000256" key="6">
    <source>
        <dbReference type="ARBA" id="ARBA00022729"/>
    </source>
</evidence>
<feature type="signal peptide" evidence="14">
    <location>
        <begin position="1"/>
        <end position="23"/>
    </location>
</feature>
<proteinExistence type="inferred from homology"/>
<dbReference type="EMBL" id="JPOS01000003">
    <property type="protein sequence ID" value="KGE89732.1"/>
    <property type="molecule type" value="Genomic_DNA"/>
</dbReference>
<keyword evidence="17" id="KW-0675">Receptor</keyword>
<dbReference type="SUPFAM" id="SSF56935">
    <property type="entry name" value="Porins"/>
    <property type="match status" value="1"/>
</dbReference>
<dbReference type="InterPro" id="IPR037066">
    <property type="entry name" value="Plug_dom_sf"/>
</dbReference>
<keyword evidence="7" id="KW-0408">Iron</keyword>
<dbReference type="PANTHER" id="PTHR32552">
    <property type="entry name" value="FERRICHROME IRON RECEPTOR-RELATED"/>
    <property type="match status" value="1"/>
</dbReference>
<evidence type="ECO:0000256" key="11">
    <source>
        <dbReference type="ARBA" id="ARBA00023237"/>
    </source>
</evidence>
<keyword evidence="9 13" id="KW-0798">TonB box</keyword>
<evidence type="ECO:0000256" key="13">
    <source>
        <dbReference type="RuleBase" id="RU003357"/>
    </source>
</evidence>
<evidence type="ECO:0000313" key="17">
    <source>
        <dbReference type="EMBL" id="KGE89732.1"/>
    </source>
</evidence>
<accession>A0A098SFK7</accession>
<evidence type="ECO:0000256" key="8">
    <source>
        <dbReference type="ARBA" id="ARBA00023065"/>
    </source>
</evidence>
<evidence type="ECO:0000256" key="3">
    <source>
        <dbReference type="ARBA" id="ARBA00022452"/>
    </source>
</evidence>
<dbReference type="RefSeq" id="WP_044215934.1">
    <property type="nucleotide sequence ID" value="NZ_JBKAGJ010000005.1"/>
</dbReference>
<protein>
    <submittedName>
        <fullName evidence="17">TonB-dependent receptor</fullName>
    </submittedName>
</protein>
<keyword evidence="6 14" id="KW-0732">Signal</keyword>
<dbReference type="Pfam" id="PF13620">
    <property type="entry name" value="CarboxypepD_reg"/>
    <property type="match status" value="1"/>
</dbReference>
<feature type="domain" description="TonB-dependent receptor plug" evidence="16">
    <location>
        <begin position="120"/>
        <end position="227"/>
    </location>
</feature>
<comment type="similarity">
    <text evidence="12 13">Belongs to the TonB-dependent receptor family.</text>
</comment>
<dbReference type="GO" id="GO:0009279">
    <property type="term" value="C:cell outer membrane"/>
    <property type="evidence" value="ECO:0007669"/>
    <property type="project" value="UniProtKB-SubCell"/>
</dbReference>
<keyword evidence="18" id="KW-1185">Reference proteome</keyword>
<dbReference type="Proteomes" id="UP000029736">
    <property type="component" value="Unassembled WGS sequence"/>
</dbReference>
<sequence length="812" mass="90769">MFYQSVFSTLLLLGLLGSLTAQTTIQGTVTDPAGVPLTGANLLLLPGDQGAASDADGQFSIPNVAAGNYTLRVSYVGYETLRRPLQIADGQGEVSLQLTLEPRAFTAEELTVRATRAGATTPMAFLNVDEEDIEPVNLAQDLPFLLRWTPSVVSTSDAGAGVGYTGIRIRGTDPTRINVTVNGIPINDAESQGVFWVNMPDFASSASDIQIQRGVGTSTNGAGAFGATININTTELRPEAYATLNGSVGSFNTQWANVEFGSGLLNGKFTLDGRLSSITSDGFIDRASSDLSSYYLSAAYLGESSSLRFVTFSGRERTYQAWYGVPKDFLEVDSLRTFNPSGTEKEGEPYENEVDNYGQDHYQLIYNNQISRNWSFNTALHYTRGAGYFEQYKAGESLADYGLMPVDLVDTVITQTDLIRRLWLDNDFYGGVYSLNYISDDNRLDATLGGGYHHYFGDHFGEVIWAEFASNSEKDFQYYQNDATKTDFNIYAKFNYELLDGLHAYLDLQYRRVGYEFLGFDRQGNNVDRTETLDFFNPKAGLFYLINNRSEAFASFAVANREPNRNDFVESTADSRPDPERLYDTEIGYEYRWDRAAIHLTGYYMLYRDQLVLNGEVNDVGAFTRVNVDRSYRLGLEVAGGAQLADGLRLDGNFTLSRNRIASYTEFVDVYDENFTYLGQEAFTYEETDLSFSPDVIAAGGLSYETLRLKDKTDLIFTLQTKYVGQQYIDNTSDENNTLDAYTFSDFRINFNWRPGFLRELSLKLLVQNVFDARYETNAWSYRYQFDGSPALDQGFFPQAGRNFLVGLSVGL</sequence>
<dbReference type="Gene3D" id="2.40.170.20">
    <property type="entry name" value="TonB-dependent receptor, beta-barrel domain"/>
    <property type="match status" value="1"/>
</dbReference>
<dbReference type="PANTHER" id="PTHR32552:SF68">
    <property type="entry name" value="FERRICHROME OUTER MEMBRANE TRANSPORTER_PHAGE RECEPTOR"/>
    <property type="match status" value="1"/>
</dbReference>